<name>A0A1I3IFR4_9ACTN</name>
<feature type="transmembrane region" description="Helical" evidence="1">
    <location>
        <begin position="396"/>
        <end position="415"/>
    </location>
</feature>
<dbReference type="GeneID" id="96297031"/>
<feature type="transmembrane region" description="Helical" evidence="1">
    <location>
        <begin position="201"/>
        <end position="221"/>
    </location>
</feature>
<evidence type="ECO:0008006" key="4">
    <source>
        <dbReference type="Google" id="ProtNLM"/>
    </source>
</evidence>
<protein>
    <recommendedName>
        <fullName evidence="4">Dolichyl-phosphate-mannose-protein mannosyltransferase</fullName>
    </recommendedName>
</protein>
<accession>A0A1I3IFR4</accession>
<organism evidence="2 3">
    <name type="scientific">Streptosporangium canum</name>
    <dbReference type="NCBI Taxonomy" id="324952"/>
    <lineage>
        <taxon>Bacteria</taxon>
        <taxon>Bacillati</taxon>
        <taxon>Actinomycetota</taxon>
        <taxon>Actinomycetes</taxon>
        <taxon>Streptosporangiales</taxon>
        <taxon>Streptosporangiaceae</taxon>
        <taxon>Streptosporangium</taxon>
    </lineage>
</organism>
<proteinExistence type="predicted"/>
<sequence>MSLWPGGLSEGLGGVARMVRRNAFFAGALAAGTAVRAGIALTQPPVLAKNDSYAYIALALRPQPHVVRPSGYPLFLWLLRPFHSFTLVVTVQHLLALAAVVGVYALLRRRTSLPGWAASLAVLPDIFGAWQLKMESAIMSEALFISLTVGAVVIMLWCERPPVWAAMCSGLLLAGATLVRATGLPLVLLAVGFLVMRRVGWRPVVAFAVAAAVPLVGYGLWFQAWHGTVALTRSNGVFLYGRVMDFADCGKMAPPASERRLCAEAPPGTRPKSDTYIWYPGTPLQSMGVDIFDAEVNRLTSSFAWRAIREQPLDFAATVARDAGAFIAEPWIRMPPLAEELGYDPGANATYVPGGDPVADVRAYERGDLLVAAALGHDAPQQPPPRAAGLLKVEGYATGLLLGVLLMAGAAGVAVRGRIEVAFPWILAVTLLLIPAATSVFDRRYALPAIPLALLAVALLWGRGRRPEEPVAPCDGVETCHVV</sequence>
<feature type="transmembrane region" description="Helical" evidence="1">
    <location>
        <begin position="421"/>
        <end position="438"/>
    </location>
</feature>
<feature type="transmembrane region" description="Helical" evidence="1">
    <location>
        <begin position="138"/>
        <end position="158"/>
    </location>
</feature>
<feature type="transmembrane region" description="Helical" evidence="1">
    <location>
        <begin position="170"/>
        <end position="195"/>
    </location>
</feature>
<evidence type="ECO:0000313" key="2">
    <source>
        <dbReference type="EMBL" id="SFI46771.1"/>
    </source>
</evidence>
<evidence type="ECO:0000313" key="3">
    <source>
        <dbReference type="Proteomes" id="UP000199111"/>
    </source>
</evidence>
<feature type="transmembrane region" description="Helical" evidence="1">
    <location>
        <begin position="445"/>
        <end position="462"/>
    </location>
</feature>
<reference evidence="3" key="1">
    <citation type="submission" date="2016-10" db="EMBL/GenBank/DDBJ databases">
        <authorList>
            <person name="Varghese N."/>
            <person name="Submissions S."/>
        </authorList>
    </citation>
    <scope>NUCLEOTIDE SEQUENCE [LARGE SCALE GENOMIC DNA]</scope>
    <source>
        <strain evidence="3">CGMCC 4.2126</strain>
    </source>
</reference>
<keyword evidence="3" id="KW-1185">Reference proteome</keyword>
<dbReference type="EMBL" id="FOQY01000003">
    <property type="protein sequence ID" value="SFI46771.1"/>
    <property type="molecule type" value="Genomic_DNA"/>
</dbReference>
<keyword evidence="1" id="KW-1133">Transmembrane helix</keyword>
<dbReference type="AlphaFoldDB" id="A0A1I3IFR4"/>
<gene>
    <name evidence="2" type="ORF">SAMN05216275_103271</name>
</gene>
<keyword evidence="1" id="KW-0472">Membrane</keyword>
<keyword evidence="1" id="KW-0812">Transmembrane</keyword>
<dbReference type="Proteomes" id="UP000199111">
    <property type="component" value="Unassembled WGS sequence"/>
</dbReference>
<dbReference type="RefSeq" id="WP_143120818.1">
    <property type="nucleotide sequence ID" value="NZ_FOQY01000003.1"/>
</dbReference>
<feature type="transmembrane region" description="Helical" evidence="1">
    <location>
        <begin position="82"/>
        <end position="106"/>
    </location>
</feature>
<evidence type="ECO:0000256" key="1">
    <source>
        <dbReference type="SAM" id="Phobius"/>
    </source>
</evidence>